<dbReference type="InterPro" id="IPR029005">
    <property type="entry name" value="LIM-bd/SEUSS"/>
</dbReference>
<feature type="compositionally biased region" description="Low complexity" evidence="1">
    <location>
        <begin position="74"/>
        <end position="86"/>
    </location>
</feature>
<evidence type="ECO:0000256" key="1">
    <source>
        <dbReference type="SAM" id="MobiDB-lite"/>
    </source>
</evidence>
<keyword evidence="2" id="KW-1185">Reference proteome</keyword>
<evidence type="ECO:0000313" key="3">
    <source>
        <dbReference type="RefSeq" id="XP_010448416.1"/>
    </source>
</evidence>
<feature type="region of interest" description="Disordered" evidence="1">
    <location>
        <begin position="669"/>
        <end position="713"/>
    </location>
</feature>
<feature type="compositionally biased region" description="Low complexity" evidence="1">
    <location>
        <begin position="516"/>
        <end position="530"/>
    </location>
</feature>
<dbReference type="GeneID" id="104730876"/>
<feature type="compositionally biased region" description="Polar residues" evidence="1">
    <location>
        <begin position="534"/>
        <end position="545"/>
    </location>
</feature>
<accession>A0ABM0UZ37</accession>
<feature type="region of interest" description="Disordered" evidence="1">
    <location>
        <begin position="516"/>
        <end position="548"/>
    </location>
</feature>
<sequence length="751" mass="83673">MNRTVVSGAVESSFSLTDAVGSEVLNMQRSSGINNNNNNSMRIPTSPMSFSSSSVNMPGSSVLDGSASMQHLPQQQYQQLQQQAGQGSVPMRENSYSHVDKKPRLEVKQEDLLQQQILQQLIQRQDPTGRNPQLQALLQQQRLRQHQQILQSMSPSQRLHFQQQHQLRQQLQQQGTQQIPPNVRPYEVGVCARKLMMYLYHLQQRPAENCITYWRKFVAEYFSPRAKQRLCLSQYESAGHHALGMFPQAAPDMWQCDLCGTKSGKGFEATFDVLARLIEIKFASGIIDELLYLDHPRENRFPNGLMMLEYRKAVQETVHEQFRVVREGHLRIIFSQDLKILSWEFCARRHEELLLRRLIAPQVNQLLQVAQKCQSTISESGSEGVSQQDLQSNSNMVLGAGRQLAKFMELQSLNDLGYPKRYIRTLQISEVVKSMKDLMNFTGEHKIGPIEGLKRLLEQTVTVKLQRQKMQELEQFGNSGSMNGPAQAQMGLTSGTMNGSTGNNSNNHHQIVGRGAMSGQAQAQMALSSGTMGGSTANNNSNNHHQIVGRGAMNDSAQAAEALTKYQSMLMRQNAMNNPNSNTGKQEGFSSQNPTPNSNQSPSSSSHQRQNLAAGGFPSSSQMQQQQRTMSAPNMLPQNHPHHLQSPHSHGNSQEQQMLHQLLQEMSENGASVQQQQAFSGQSGSNSNAERNTTASTSNITEGGRVPSRNNSFKAASNNNLHLSEDISVTGLSHDFSEDGFFNNSDIYGGL</sequence>
<dbReference type="PANTHER" id="PTHR10378">
    <property type="entry name" value="LIM DOMAIN-BINDING PROTEIN"/>
    <property type="match status" value="1"/>
</dbReference>
<organism evidence="2 3">
    <name type="scientific">Camelina sativa</name>
    <name type="common">False flax</name>
    <name type="synonym">Myagrum sativum</name>
    <dbReference type="NCBI Taxonomy" id="90675"/>
    <lineage>
        <taxon>Eukaryota</taxon>
        <taxon>Viridiplantae</taxon>
        <taxon>Streptophyta</taxon>
        <taxon>Embryophyta</taxon>
        <taxon>Tracheophyta</taxon>
        <taxon>Spermatophyta</taxon>
        <taxon>Magnoliopsida</taxon>
        <taxon>eudicotyledons</taxon>
        <taxon>Gunneridae</taxon>
        <taxon>Pentapetalae</taxon>
        <taxon>rosids</taxon>
        <taxon>malvids</taxon>
        <taxon>Brassicales</taxon>
        <taxon>Brassicaceae</taxon>
        <taxon>Camelineae</taxon>
        <taxon>Camelina</taxon>
    </lineage>
</organism>
<reference evidence="2" key="1">
    <citation type="journal article" date="2014" name="Nat. Commun.">
        <title>The emerging biofuel crop Camelina sativa retains a highly undifferentiated hexaploid genome structure.</title>
        <authorList>
            <person name="Kagale S."/>
            <person name="Koh C."/>
            <person name="Nixon J."/>
            <person name="Bollina V."/>
            <person name="Clarke W.E."/>
            <person name="Tuteja R."/>
            <person name="Spillane C."/>
            <person name="Robinson S.J."/>
            <person name="Links M.G."/>
            <person name="Clarke C."/>
            <person name="Higgins E.E."/>
            <person name="Huebert T."/>
            <person name="Sharpe A.G."/>
            <person name="Parkin I.A."/>
        </authorList>
    </citation>
    <scope>NUCLEOTIDE SEQUENCE [LARGE SCALE GENOMIC DNA]</scope>
    <source>
        <strain evidence="2">cv. DH55</strain>
    </source>
</reference>
<feature type="compositionally biased region" description="Low complexity" evidence="1">
    <location>
        <begin position="669"/>
        <end position="689"/>
    </location>
</feature>
<name>A0ABM0UZ37_CAMSA</name>
<dbReference type="Pfam" id="PF01803">
    <property type="entry name" value="LIM_bind"/>
    <property type="match status" value="1"/>
</dbReference>
<feature type="compositionally biased region" description="Polar residues" evidence="1">
    <location>
        <begin position="690"/>
        <end position="701"/>
    </location>
</feature>
<feature type="compositionally biased region" description="Low complexity" evidence="1">
    <location>
        <begin position="590"/>
        <end position="608"/>
    </location>
</feature>
<feature type="region of interest" description="Disordered" evidence="1">
    <location>
        <begin position="575"/>
        <end position="656"/>
    </location>
</feature>
<protein>
    <submittedName>
        <fullName evidence="3">Probable transcriptional regulator SLK1</fullName>
    </submittedName>
</protein>
<reference evidence="3" key="2">
    <citation type="submission" date="2025-08" db="UniProtKB">
        <authorList>
            <consortium name="RefSeq"/>
        </authorList>
    </citation>
    <scope>IDENTIFICATION</scope>
    <source>
        <tissue evidence="3">Leaf</tissue>
    </source>
</reference>
<gene>
    <name evidence="3" type="primary">LOC104730876</name>
</gene>
<feature type="region of interest" description="Disordered" evidence="1">
    <location>
        <begin position="74"/>
        <end position="98"/>
    </location>
</feature>
<feature type="compositionally biased region" description="Polar residues" evidence="1">
    <location>
        <begin position="575"/>
        <end position="589"/>
    </location>
</feature>
<proteinExistence type="predicted"/>
<dbReference type="RefSeq" id="XP_010448416.1">
    <property type="nucleotide sequence ID" value="XM_010450114.1"/>
</dbReference>
<dbReference type="Proteomes" id="UP000694864">
    <property type="component" value="Chromosome 12"/>
</dbReference>
<evidence type="ECO:0000313" key="2">
    <source>
        <dbReference type="Proteomes" id="UP000694864"/>
    </source>
</evidence>